<accession>A0A816FC32</accession>
<comment type="caution">
    <text evidence="1">The sequence shown here is derived from an EMBL/GenBank/DDBJ whole genome shotgun (WGS) entry which is preliminary data.</text>
</comment>
<name>A0A816FC32_9BILA</name>
<evidence type="ECO:0000313" key="3">
    <source>
        <dbReference type="Proteomes" id="UP000663829"/>
    </source>
</evidence>
<gene>
    <name evidence="1" type="ORF">GPM918_LOCUS45883</name>
    <name evidence="2" type="ORF">SRO942_LOCUS48892</name>
</gene>
<dbReference type="OrthoDB" id="47375at2759"/>
<dbReference type="EMBL" id="CAJNOQ010054816">
    <property type="protein sequence ID" value="CAF1658802.1"/>
    <property type="molecule type" value="Genomic_DNA"/>
</dbReference>
<dbReference type="Proteomes" id="UP000681722">
    <property type="component" value="Unassembled WGS sequence"/>
</dbReference>
<sequence>EQWVDYAQKHLKSKVFVDIQIYKWISTSTINDGPYRLHDVFERSKLLNITYLAMFDSMIILLEPEKLLSNLIFKDKPLVTPLLRSTKGMYTSTFWLYDHTNDFDRYKKIYYREKLGCFQIRGGIKDFYFFNFQYSNVNETFLYNKQNHQQKQIAGIDEIARNYSIPMYVCNRDFYGYIPAQFPEANFDDTIVNDLYIYMLIEHQLNGPNQTYLKPIEKSHHISLVKL</sequence>
<feature type="non-terminal residue" evidence="1">
    <location>
        <position position="227"/>
    </location>
</feature>
<dbReference type="Proteomes" id="UP000663829">
    <property type="component" value="Unassembled WGS sequence"/>
</dbReference>
<dbReference type="EMBL" id="CAJOBC010127955">
    <property type="protein sequence ID" value="CAF4601781.1"/>
    <property type="molecule type" value="Genomic_DNA"/>
</dbReference>
<keyword evidence="3" id="KW-1185">Reference proteome</keyword>
<proteinExistence type="predicted"/>
<feature type="non-terminal residue" evidence="1">
    <location>
        <position position="1"/>
    </location>
</feature>
<organism evidence="1 3">
    <name type="scientific">Didymodactylos carnosus</name>
    <dbReference type="NCBI Taxonomy" id="1234261"/>
    <lineage>
        <taxon>Eukaryota</taxon>
        <taxon>Metazoa</taxon>
        <taxon>Spiralia</taxon>
        <taxon>Gnathifera</taxon>
        <taxon>Rotifera</taxon>
        <taxon>Eurotatoria</taxon>
        <taxon>Bdelloidea</taxon>
        <taxon>Philodinida</taxon>
        <taxon>Philodinidae</taxon>
        <taxon>Didymodactylos</taxon>
    </lineage>
</organism>
<reference evidence="1" key="1">
    <citation type="submission" date="2021-02" db="EMBL/GenBank/DDBJ databases">
        <authorList>
            <person name="Nowell W R."/>
        </authorList>
    </citation>
    <scope>NUCLEOTIDE SEQUENCE</scope>
</reference>
<evidence type="ECO:0000313" key="1">
    <source>
        <dbReference type="EMBL" id="CAF1658802.1"/>
    </source>
</evidence>
<evidence type="ECO:0000313" key="2">
    <source>
        <dbReference type="EMBL" id="CAF4601781.1"/>
    </source>
</evidence>
<protein>
    <submittedName>
        <fullName evidence="1">Uncharacterized protein</fullName>
    </submittedName>
</protein>
<dbReference type="AlphaFoldDB" id="A0A816FC32"/>